<dbReference type="EMBL" id="VSSQ01090378">
    <property type="protein sequence ID" value="MPN36318.1"/>
    <property type="molecule type" value="Genomic_DNA"/>
</dbReference>
<comment type="caution">
    <text evidence="1">The sequence shown here is derived from an EMBL/GenBank/DDBJ whole genome shotgun (WGS) entry which is preliminary data.</text>
</comment>
<reference evidence="1" key="1">
    <citation type="submission" date="2019-08" db="EMBL/GenBank/DDBJ databases">
        <authorList>
            <person name="Kucharzyk K."/>
            <person name="Murdoch R.W."/>
            <person name="Higgins S."/>
            <person name="Loffler F."/>
        </authorList>
    </citation>
    <scope>NUCLEOTIDE SEQUENCE</scope>
</reference>
<organism evidence="1">
    <name type="scientific">bioreactor metagenome</name>
    <dbReference type="NCBI Taxonomy" id="1076179"/>
    <lineage>
        <taxon>unclassified sequences</taxon>
        <taxon>metagenomes</taxon>
        <taxon>ecological metagenomes</taxon>
    </lineage>
</organism>
<dbReference type="PANTHER" id="PTHR34374">
    <property type="entry name" value="LARGE RIBOSOMAL RNA SUBUNIT ACCUMULATION PROTEIN YCED HOMOLOG 1, CHLOROPLASTIC"/>
    <property type="match status" value="1"/>
</dbReference>
<gene>
    <name evidence="1" type="ORF">SDC9_183827</name>
</gene>
<protein>
    <recommendedName>
        <fullName evidence="2">Large ribosomal RNA subunit accumulation protein YceD</fullName>
    </recommendedName>
</protein>
<dbReference type="InterPro" id="IPR003772">
    <property type="entry name" value="YceD"/>
</dbReference>
<accession>A0A645HBB0</accession>
<dbReference type="PANTHER" id="PTHR34374:SF1">
    <property type="entry name" value="LARGE RIBOSOMAL RNA SUBUNIT ACCUMULATION PROTEIN YCED HOMOLOG 1, CHLOROPLASTIC"/>
    <property type="match status" value="1"/>
</dbReference>
<dbReference type="AlphaFoldDB" id="A0A645HBB0"/>
<proteinExistence type="predicted"/>
<dbReference type="Pfam" id="PF02620">
    <property type="entry name" value="YceD"/>
    <property type="match status" value="1"/>
</dbReference>
<evidence type="ECO:0008006" key="2">
    <source>
        <dbReference type="Google" id="ProtNLM"/>
    </source>
</evidence>
<evidence type="ECO:0000313" key="1">
    <source>
        <dbReference type="EMBL" id="MPN36318.1"/>
    </source>
</evidence>
<sequence length="170" mass="19384">MMKINVTQAKKEIGSRNMFKFVTSAEQLGIGDEHQWADNVVTIEGELVNTGRLLEVSGTIHTVAHYQCDRCLDDFHTNVEIPFFEQFQESEMSETNNEDEIVYFQGDEIDISELVRESILLAQPINTVCSEDCRGLCIKCGSNLNRSDCSCDRHIVDPRLAELQKFFNKD</sequence>
<name>A0A645HBB0_9ZZZZ</name>